<organism evidence="1 2">
    <name type="scientific">Sutterella wadsworthensis HGA0223</name>
    <dbReference type="NCBI Taxonomy" id="1203554"/>
    <lineage>
        <taxon>Bacteria</taxon>
        <taxon>Pseudomonadati</taxon>
        <taxon>Pseudomonadota</taxon>
        <taxon>Betaproteobacteria</taxon>
        <taxon>Burkholderiales</taxon>
        <taxon>Sutterellaceae</taxon>
        <taxon>Sutterella</taxon>
    </lineage>
</organism>
<dbReference type="Proteomes" id="UP000014400">
    <property type="component" value="Unassembled WGS sequence"/>
</dbReference>
<evidence type="ECO:0000313" key="2">
    <source>
        <dbReference type="Proteomes" id="UP000014400"/>
    </source>
</evidence>
<accession>S3BUK8</accession>
<name>S3BUK8_9BURK</name>
<dbReference type="STRING" id="1203554.HMPREF1476_01973"/>
<dbReference type="EMBL" id="ATCF01000030">
    <property type="protein sequence ID" value="EPD97832.1"/>
    <property type="molecule type" value="Genomic_DNA"/>
</dbReference>
<reference evidence="1 2" key="1">
    <citation type="submission" date="2013-04" db="EMBL/GenBank/DDBJ databases">
        <title>The Genome Sequence of Sutterella wadsworthensis HGA0223.</title>
        <authorList>
            <consortium name="The Broad Institute Genomics Platform"/>
            <person name="Earl A."/>
            <person name="Ward D."/>
            <person name="Feldgarden M."/>
            <person name="Gevers D."/>
            <person name="Schmidt T.M."/>
            <person name="Dover J."/>
            <person name="Dai D."/>
            <person name="Walker B."/>
            <person name="Young S."/>
            <person name="Zeng Q."/>
            <person name="Gargeya S."/>
            <person name="Fitzgerald M."/>
            <person name="Haas B."/>
            <person name="Abouelleil A."/>
            <person name="Allen A.W."/>
            <person name="Alvarado L."/>
            <person name="Arachchi H.M."/>
            <person name="Berlin A.M."/>
            <person name="Chapman S.B."/>
            <person name="Gainer-Dewar J."/>
            <person name="Goldberg J."/>
            <person name="Griggs A."/>
            <person name="Gujja S."/>
            <person name="Hansen M."/>
            <person name="Howarth C."/>
            <person name="Imamovic A."/>
            <person name="Ireland A."/>
            <person name="Larimer J."/>
            <person name="McCowan C."/>
            <person name="Murphy C."/>
            <person name="Pearson M."/>
            <person name="Poon T.W."/>
            <person name="Priest M."/>
            <person name="Roberts A."/>
            <person name="Saif S."/>
            <person name="Shea T."/>
            <person name="Sisk P."/>
            <person name="Sykes S."/>
            <person name="Wortman J."/>
            <person name="Nusbaum C."/>
            <person name="Birren B."/>
        </authorList>
    </citation>
    <scope>NUCLEOTIDE SEQUENCE [LARGE SCALE GENOMIC DNA]</scope>
    <source>
        <strain evidence="1 2">HGA0223</strain>
    </source>
</reference>
<comment type="caution">
    <text evidence="1">The sequence shown here is derived from an EMBL/GenBank/DDBJ whole genome shotgun (WGS) entry which is preliminary data.</text>
</comment>
<sequence>MSALQLCRLKAPQLPANSYSFMAVRVAPSFAGILQTPNLDASKLCRDWKAGGLSDVNPFLKSKAP</sequence>
<evidence type="ECO:0000313" key="1">
    <source>
        <dbReference type="EMBL" id="EPD97832.1"/>
    </source>
</evidence>
<gene>
    <name evidence="1" type="ORF">HMPREF1476_01973</name>
</gene>
<protein>
    <submittedName>
        <fullName evidence="1">Uncharacterized protein</fullName>
    </submittedName>
</protein>
<proteinExistence type="predicted"/>
<dbReference type="AlphaFoldDB" id="S3BUK8"/>
<keyword evidence="2" id="KW-1185">Reference proteome</keyword>
<dbReference type="HOGENOM" id="CLU_2848237_0_0_4"/>